<dbReference type="EC" id="3.1.3.25" evidence="7"/>
<evidence type="ECO:0000313" key="8">
    <source>
        <dbReference type="Proteomes" id="UP000534001"/>
    </source>
</evidence>
<feature type="binding site" evidence="5">
    <location>
        <position position="83"/>
    </location>
    <ligand>
        <name>Mg(2+)</name>
        <dbReference type="ChEBI" id="CHEBI:18420"/>
        <label>1</label>
        <note>catalytic</note>
    </ligand>
</feature>
<evidence type="ECO:0000256" key="2">
    <source>
        <dbReference type="ARBA" id="ARBA00022723"/>
    </source>
</evidence>
<keyword evidence="2 5" id="KW-0479">Metal-binding</keyword>
<dbReference type="EMBL" id="CAJEWA010000006">
    <property type="protein sequence ID" value="CAD2078372.1"/>
    <property type="molecule type" value="Genomic_DNA"/>
</dbReference>
<evidence type="ECO:0000313" key="7">
    <source>
        <dbReference type="EMBL" id="MBB6422499.1"/>
    </source>
</evidence>
<name>A0A6V7RLV1_9STAP</name>
<organism evidence="6 8">
    <name type="scientific">Jeotgalicoccus coquinae</name>
    <dbReference type="NCBI Taxonomy" id="709509"/>
    <lineage>
        <taxon>Bacteria</taxon>
        <taxon>Bacillati</taxon>
        <taxon>Bacillota</taxon>
        <taxon>Bacilli</taxon>
        <taxon>Bacillales</taxon>
        <taxon>Staphylococcaceae</taxon>
        <taxon>Jeotgalicoccus</taxon>
    </lineage>
</organism>
<dbReference type="PRINTS" id="PR00377">
    <property type="entry name" value="IMPHPHTASES"/>
</dbReference>
<dbReference type="Gene3D" id="3.40.190.80">
    <property type="match status" value="1"/>
</dbReference>
<evidence type="ECO:0000256" key="4">
    <source>
        <dbReference type="ARBA" id="ARBA00022842"/>
    </source>
</evidence>
<dbReference type="AlphaFoldDB" id="A0A6V7RLV1"/>
<dbReference type="SUPFAM" id="SSF56655">
    <property type="entry name" value="Carbohydrate phosphatase"/>
    <property type="match status" value="1"/>
</dbReference>
<dbReference type="PANTHER" id="PTHR20854:SF4">
    <property type="entry name" value="INOSITOL-1-MONOPHOSPHATASE-RELATED"/>
    <property type="match status" value="1"/>
</dbReference>
<accession>A0A6V7RLV1</accession>
<dbReference type="Pfam" id="PF00459">
    <property type="entry name" value="Inositol_P"/>
    <property type="match status" value="1"/>
</dbReference>
<feature type="binding site" evidence="5">
    <location>
        <position position="208"/>
    </location>
    <ligand>
        <name>Mg(2+)</name>
        <dbReference type="ChEBI" id="CHEBI:18420"/>
        <label>1</label>
        <note>catalytic</note>
    </ligand>
</feature>
<evidence type="ECO:0000313" key="6">
    <source>
        <dbReference type="EMBL" id="CAD2078372.1"/>
    </source>
</evidence>
<feature type="binding site" evidence="5">
    <location>
        <position position="65"/>
    </location>
    <ligand>
        <name>Mg(2+)</name>
        <dbReference type="ChEBI" id="CHEBI:18420"/>
        <label>1</label>
        <note>catalytic</note>
    </ligand>
</feature>
<dbReference type="GO" id="GO:0008934">
    <property type="term" value="F:inositol monophosphate 1-phosphatase activity"/>
    <property type="evidence" value="ECO:0007669"/>
    <property type="project" value="TreeGrafter"/>
</dbReference>
<dbReference type="FunFam" id="3.30.540.10:FF:000003">
    <property type="entry name" value="Inositol-1-monophosphatase"/>
    <property type="match status" value="1"/>
</dbReference>
<gene>
    <name evidence="6" type="primary">suhB</name>
    <name evidence="7" type="ORF">HNR41_000425</name>
    <name evidence="6" type="ORF">JEOCOQ751_01160</name>
</gene>
<dbReference type="GO" id="GO:0007165">
    <property type="term" value="P:signal transduction"/>
    <property type="evidence" value="ECO:0007669"/>
    <property type="project" value="TreeGrafter"/>
</dbReference>
<dbReference type="RefSeq" id="WP_184281263.1">
    <property type="nucleotide sequence ID" value="NZ_BMCO01000001.1"/>
</dbReference>
<sequence length="270" mass="30509">MDIYNFGKELIVEAGKFIETRMTHEFQVDSKSNPNDLVTDVDKETEQLLYTRILERFPDHRIIGEEGHGEDINDTKGVIWIVDPIDGTLNFVHQGENFAISIGVFIDGEPYCGLIYDCMKRDLYHAKYRNGAFVNEQALKPAENIPLNQSLIAINPKRILSDATRSPFFEIMAKSRSVRSYGSAALEFAMLAKGQISALMFLKLYPWDYTGGVIITGELGYKTTDIYGDELPLLSSASVISGNPKIHGEIIEHFKDDKTLHEFHDAFHDL</sequence>
<evidence type="ECO:0000313" key="9">
    <source>
        <dbReference type="Proteomes" id="UP000545588"/>
    </source>
</evidence>
<feature type="binding site" evidence="5">
    <location>
        <position position="85"/>
    </location>
    <ligand>
        <name>Mg(2+)</name>
        <dbReference type="ChEBI" id="CHEBI:18420"/>
        <label>1</label>
        <note>catalytic</note>
    </ligand>
</feature>
<dbReference type="PROSITE" id="PS00629">
    <property type="entry name" value="IMP_1"/>
    <property type="match status" value="1"/>
</dbReference>
<dbReference type="Proteomes" id="UP000534001">
    <property type="component" value="Unassembled WGS sequence"/>
</dbReference>
<comment type="caution">
    <text evidence="6">The sequence shown here is derived from an EMBL/GenBank/DDBJ whole genome shotgun (WGS) entry which is preliminary data.</text>
</comment>
<evidence type="ECO:0000256" key="1">
    <source>
        <dbReference type="ARBA" id="ARBA00001946"/>
    </source>
</evidence>
<dbReference type="CDD" id="cd01637">
    <property type="entry name" value="IMPase_like"/>
    <property type="match status" value="1"/>
</dbReference>
<evidence type="ECO:0000256" key="3">
    <source>
        <dbReference type="ARBA" id="ARBA00022801"/>
    </source>
</evidence>
<proteinExistence type="predicted"/>
<dbReference type="InterPro" id="IPR000760">
    <property type="entry name" value="Inositol_monophosphatase-like"/>
</dbReference>
<reference evidence="7 9" key="2">
    <citation type="submission" date="2020-08" db="EMBL/GenBank/DDBJ databases">
        <title>Genomic Encyclopedia of Type Strains, Phase IV (KMG-IV): sequencing the most valuable type-strain genomes for metagenomic binning, comparative biology and taxonomic classification.</title>
        <authorList>
            <person name="Goeker M."/>
        </authorList>
    </citation>
    <scope>NUCLEOTIDE SEQUENCE [LARGE SCALE GENOMIC DNA]</scope>
    <source>
        <strain evidence="7 9">DSM 22419</strain>
    </source>
</reference>
<dbReference type="EMBL" id="JACHFF010000001">
    <property type="protein sequence ID" value="MBB6422499.1"/>
    <property type="molecule type" value="Genomic_DNA"/>
</dbReference>
<dbReference type="PANTHER" id="PTHR20854">
    <property type="entry name" value="INOSITOL MONOPHOSPHATASE"/>
    <property type="match status" value="1"/>
</dbReference>
<dbReference type="GO" id="GO:0006020">
    <property type="term" value="P:inositol metabolic process"/>
    <property type="evidence" value="ECO:0007669"/>
    <property type="project" value="TreeGrafter"/>
</dbReference>
<reference evidence="6 8" key="1">
    <citation type="submission" date="2020-07" db="EMBL/GenBank/DDBJ databases">
        <authorList>
            <person name="Criscuolo A."/>
        </authorList>
    </citation>
    <scope>NUCLEOTIDE SEQUENCE [LARGE SCALE GENOMIC DNA]</scope>
    <source>
        <strain evidence="6">CIP111751</strain>
    </source>
</reference>
<keyword evidence="9" id="KW-1185">Reference proteome</keyword>
<dbReference type="Proteomes" id="UP000545588">
    <property type="component" value="Unassembled WGS sequence"/>
</dbReference>
<dbReference type="InterPro" id="IPR020583">
    <property type="entry name" value="Inositol_monoP_metal-BS"/>
</dbReference>
<feature type="binding site" evidence="5">
    <location>
        <position position="86"/>
    </location>
    <ligand>
        <name>Mg(2+)</name>
        <dbReference type="ChEBI" id="CHEBI:18420"/>
        <label>1</label>
        <note>catalytic</note>
    </ligand>
</feature>
<keyword evidence="4 5" id="KW-0460">Magnesium</keyword>
<dbReference type="GO" id="GO:0046872">
    <property type="term" value="F:metal ion binding"/>
    <property type="evidence" value="ECO:0007669"/>
    <property type="project" value="UniProtKB-KW"/>
</dbReference>
<protein>
    <submittedName>
        <fullName evidence="6">Inositol-1-monophosphatase</fullName>
    </submittedName>
    <submittedName>
        <fullName evidence="7">Myo-inositol-1(Or 4)-monophosphatase</fullName>
        <ecNumber evidence="7">3.1.3.25</ecNumber>
    </submittedName>
</protein>
<comment type="cofactor">
    <cofactor evidence="1 5">
        <name>Mg(2+)</name>
        <dbReference type="ChEBI" id="CHEBI:18420"/>
    </cofactor>
</comment>
<dbReference type="Gene3D" id="3.30.540.10">
    <property type="entry name" value="Fructose-1,6-Bisphosphatase, subunit A, domain 1"/>
    <property type="match status" value="1"/>
</dbReference>
<evidence type="ECO:0000256" key="5">
    <source>
        <dbReference type="PIRSR" id="PIRSR600760-2"/>
    </source>
</evidence>
<keyword evidence="3 7" id="KW-0378">Hydrolase</keyword>